<evidence type="ECO:0000259" key="3">
    <source>
        <dbReference type="PROSITE" id="PS50405"/>
    </source>
</evidence>
<dbReference type="SUPFAM" id="SSF52833">
    <property type="entry name" value="Thioredoxin-like"/>
    <property type="match status" value="1"/>
</dbReference>
<dbReference type="PROSITE" id="PS50404">
    <property type="entry name" value="GST_NTER"/>
    <property type="match status" value="1"/>
</dbReference>
<gene>
    <name evidence="4" type="ORF">SLS56_007793</name>
</gene>
<dbReference type="InterPro" id="IPR040079">
    <property type="entry name" value="Glutathione_S-Trfase"/>
</dbReference>
<dbReference type="PROSITE" id="PS50405">
    <property type="entry name" value="GST_CTER"/>
    <property type="match status" value="1"/>
</dbReference>
<dbReference type="SFLD" id="SFLDS00019">
    <property type="entry name" value="Glutathione_Transferase_(cytos"/>
    <property type="match status" value="1"/>
</dbReference>
<name>A0ABR3SLW5_9PEZI</name>
<dbReference type="SFLD" id="SFLDG00358">
    <property type="entry name" value="Main_(cytGST)"/>
    <property type="match status" value="1"/>
</dbReference>
<organism evidence="4 5">
    <name type="scientific">Neofusicoccum ribis</name>
    <dbReference type="NCBI Taxonomy" id="45134"/>
    <lineage>
        <taxon>Eukaryota</taxon>
        <taxon>Fungi</taxon>
        <taxon>Dikarya</taxon>
        <taxon>Ascomycota</taxon>
        <taxon>Pezizomycotina</taxon>
        <taxon>Dothideomycetes</taxon>
        <taxon>Dothideomycetes incertae sedis</taxon>
        <taxon>Botryosphaeriales</taxon>
        <taxon>Botryosphaeriaceae</taxon>
        <taxon>Neofusicoccum</taxon>
    </lineage>
</organism>
<dbReference type="PANTHER" id="PTHR43968">
    <property type="match status" value="1"/>
</dbReference>
<reference evidence="4 5" key="1">
    <citation type="submission" date="2024-02" db="EMBL/GenBank/DDBJ databases">
        <title>De novo assembly and annotation of 12 fungi associated with fruit tree decline syndrome in Ontario, Canada.</title>
        <authorList>
            <person name="Sulman M."/>
            <person name="Ellouze W."/>
            <person name="Ilyukhin E."/>
        </authorList>
    </citation>
    <scope>NUCLEOTIDE SEQUENCE [LARGE SCALE GENOMIC DNA]</scope>
    <source>
        <strain evidence="4 5">M1-105</strain>
    </source>
</reference>
<dbReference type="Gene3D" id="3.40.30.10">
    <property type="entry name" value="Glutaredoxin"/>
    <property type="match status" value="1"/>
</dbReference>
<evidence type="ECO:0000256" key="1">
    <source>
        <dbReference type="SAM" id="MobiDB-lite"/>
    </source>
</evidence>
<dbReference type="Gene3D" id="1.20.1050.10">
    <property type="match status" value="1"/>
</dbReference>
<dbReference type="Proteomes" id="UP001521116">
    <property type="component" value="Unassembled WGS sequence"/>
</dbReference>
<feature type="domain" description="GST C-terminal" evidence="3">
    <location>
        <begin position="481"/>
        <end position="604"/>
    </location>
</feature>
<evidence type="ECO:0000259" key="2">
    <source>
        <dbReference type="PROSITE" id="PS50404"/>
    </source>
</evidence>
<feature type="region of interest" description="Disordered" evidence="1">
    <location>
        <begin position="208"/>
        <end position="231"/>
    </location>
</feature>
<feature type="region of interest" description="Disordered" evidence="1">
    <location>
        <begin position="307"/>
        <end position="329"/>
    </location>
</feature>
<dbReference type="EMBL" id="JAJVDC020000106">
    <property type="protein sequence ID" value="KAL1624389.1"/>
    <property type="molecule type" value="Genomic_DNA"/>
</dbReference>
<dbReference type="CDD" id="cd00570">
    <property type="entry name" value="GST_N_family"/>
    <property type="match status" value="1"/>
</dbReference>
<dbReference type="Pfam" id="PF13417">
    <property type="entry name" value="GST_N_3"/>
    <property type="match status" value="1"/>
</dbReference>
<feature type="domain" description="GST N-terminal" evidence="2">
    <location>
        <begin position="379"/>
        <end position="457"/>
    </location>
</feature>
<keyword evidence="5" id="KW-1185">Reference proteome</keyword>
<evidence type="ECO:0000313" key="5">
    <source>
        <dbReference type="Proteomes" id="UP001521116"/>
    </source>
</evidence>
<dbReference type="InterPro" id="IPR010987">
    <property type="entry name" value="Glutathione-S-Trfase_C-like"/>
</dbReference>
<protein>
    <recommendedName>
        <fullName evidence="6">Glutathione transferase</fullName>
    </recommendedName>
</protein>
<comment type="caution">
    <text evidence="4">The sequence shown here is derived from an EMBL/GenBank/DDBJ whole genome shotgun (WGS) entry which is preliminary data.</text>
</comment>
<sequence>MHQIHPSPPALRTLQPAALHTFQQPQDERQAAQAFAAAAAASGAYQINPTDSAVLFQPSFLSSVPDRAVRPHQGALLQQHALSAQQPDQAVFQFASPHDQRFHIAASASAPTEALRRVQIQEPAPPVCHPDSESAVKLDGKIGGLKVVPDPPGLKAWRARLFHVDNTIVMTEDQFQTYWPHVDNIYSHRSTQRYKRKPFVSHYWDCRLKGRPPGTPKSDDPNKKKRKRVARERDLCDVKIKITEYEPGSATPEAVGALTEPPALDPLPPTGSNVAGQLQWPLSALQYMQPPRPSPYSGKIYTIQRVNGNGANGKTDGNPGPHKHDLEESDKIKKNSVVRWMLKNEKEKKRQPQADQKKTYHTKATGKALETVKKHAAENELKLFGSCFCPFVQRVWISLEYKDIPYQYIEVDPYKKPQSLLEVNPRGLVPALRHGDWGCYESTVLMEYVRLSHTFRTRISEDTDFLKLEDIDAGRPLMPSNPKIRANSRLWSDHINRHLIPGFYRFLQEQDSSQQVQYAEELKTQISKLVDAADKEGPFFLGKEISFVDIQMAPWVIRLNRVLKPYRAWPDPEAGSRWGKWVDAIEKDVHVQATTSTDELYLDSYERYAGECWGSRSV</sequence>
<dbReference type="InterPro" id="IPR004045">
    <property type="entry name" value="Glutathione_S-Trfase_N"/>
</dbReference>
<accession>A0ABR3SLW5</accession>
<proteinExistence type="predicted"/>
<dbReference type="InterPro" id="IPR036282">
    <property type="entry name" value="Glutathione-S-Trfase_C_sf"/>
</dbReference>
<dbReference type="CDD" id="cd00299">
    <property type="entry name" value="GST_C_family"/>
    <property type="match status" value="1"/>
</dbReference>
<dbReference type="InterPro" id="IPR036249">
    <property type="entry name" value="Thioredoxin-like_sf"/>
</dbReference>
<dbReference type="PANTHER" id="PTHR43968:SF6">
    <property type="entry name" value="GLUTATHIONE S-TRANSFERASE OMEGA"/>
    <property type="match status" value="1"/>
</dbReference>
<evidence type="ECO:0008006" key="6">
    <source>
        <dbReference type="Google" id="ProtNLM"/>
    </source>
</evidence>
<dbReference type="Pfam" id="PF13410">
    <property type="entry name" value="GST_C_2"/>
    <property type="match status" value="1"/>
</dbReference>
<dbReference type="SUPFAM" id="SSF47616">
    <property type="entry name" value="GST C-terminal domain-like"/>
    <property type="match status" value="1"/>
</dbReference>
<dbReference type="InterPro" id="IPR050983">
    <property type="entry name" value="GST_Omega/HSP26"/>
</dbReference>
<evidence type="ECO:0000313" key="4">
    <source>
        <dbReference type="EMBL" id="KAL1624389.1"/>
    </source>
</evidence>